<evidence type="ECO:0000313" key="3">
    <source>
        <dbReference type="Proteomes" id="UP000092600"/>
    </source>
</evidence>
<dbReference type="AlphaFoldDB" id="A0A199VWT7"/>
<protein>
    <recommendedName>
        <fullName evidence="4">DDE Tnp4 domain-containing protein</fullName>
    </recommendedName>
</protein>
<feature type="region of interest" description="Disordered" evidence="1">
    <location>
        <begin position="78"/>
        <end position="98"/>
    </location>
</feature>
<evidence type="ECO:0008006" key="4">
    <source>
        <dbReference type="Google" id="ProtNLM"/>
    </source>
</evidence>
<sequence>MTVDEQLAIFLFGVGWEVLAADMRVLRWACDKGGFTIPDGKFYLVDSGYANTDKFLAHYRDERQQRNDMYFNEEIDQLSIGNDDEEPPNIGGADESRRGYSLHRTITEQLWNSRC</sequence>
<organism evidence="2 3">
    <name type="scientific">Ananas comosus</name>
    <name type="common">Pineapple</name>
    <name type="synonym">Ananas ananas</name>
    <dbReference type="NCBI Taxonomy" id="4615"/>
    <lineage>
        <taxon>Eukaryota</taxon>
        <taxon>Viridiplantae</taxon>
        <taxon>Streptophyta</taxon>
        <taxon>Embryophyta</taxon>
        <taxon>Tracheophyta</taxon>
        <taxon>Spermatophyta</taxon>
        <taxon>Magnoliopsida</taxon>
        <taxon>Liliopsida</taxon>
        <taxon>Poales</taxon>
        <taxon>Bromeliaceae</taxon>
        <taxon>Bromelioideae</taxon>
        <taxon>Ananas</taxon>
    </lineage>
</organism>
<evidence type="ECO:0000256" key="1">
    <source>
        <dbReference type="SAM" id="MobiDB-lite"/>
    </source>
</evidence>
<accession>A0A199VWT7</accession>
<gene>
    <name evidence="2" type="ORF">ACMD2_18995</name>
</gene>
<name>A0A199VWT7_ANACO</name>
<proteinExistence type="predicted"/>
<evidence type="ECO:0000313" key="2">
    <source>
        <dbReference type="EMBL" id="OAY81160.1"/>
    </source>
</evidence>
<dbReference type="EMBL" id="LSRQ01000721">
    <property type="protein sequence ID" value="OAY81160.1"/>
    <property type="molecule type" value="Genomic_DNA"/>
</dbReference>
<feature type="compositionally biased region" description="Acidic residues" evidence="1">
    <location>
        <begin position="78"/>
        <end position="87"/>
    </location>
</feature>
<dbReference type="Proteomes" id="UP000092600">
    <property type="component" value="Unassembled WGS sequence"/>
</dbReference>
<reference evidence="2 3" key="1">
    <citation type="journal article" date="2016" name="DNA Res.">
        <title>The draft genome of MD-2 pineapple using hybrid error correction of long reads.</title>
        <authorList>
            <person name="Redwan R.M."/>
            <person name="Saidin A."/>
            <person name="Kumar S.V."/>
        </authorList>
    </citation>
    <scope>NUCLEOTIDE SEQUENCE [LARGE SCALE GENOMIC DNA]</scope>
    <source>
        <strain evidence="3">cv. MD2</strain>
        <tissue evidence="2">Leaf</tissue>
    </source>
</reference>
<comment type="caution">
    <text evidence="2">The sequence shown here is derived from an EMBL/GenBank/DDBJ whole genome shotgun (WGS) entry which is preliminary data.</text>
</comment>